<evidence type="ECO:0000256" key="2">
    <source>
        <dbReference type="SAM" id="MobiDB-lite"/>
    </source>
</evidence>
<organism evidence="6 7">
    <name type="scientific">Pendulispora albinea</name>
    <dbReference type="NCBI Taxonomy" id="2741071"/>
    <lineage>
        <taxon>Bacteria</taxon>
        <taxon>Pseudomonadati</taxon>
        <taxon>Myxococcota</taxon>
        <taxon>Myxococcia</taxon>
        <taxon>Myxococcales</taxon>
        <taxon>Sorangiineae</taxon>
        <taxon>Pendulisporaceae</taxon>
        <taxon>Pendulispora</taxon>
    </lineage>
</organism>
<feature type="domain" description="VIT" evidence="5">
    <location>
        <begin position="277"/>
        <end position="405"/>
    </location>
</feature>
<evidence type="ECO:0000313" key="6">
    <source>
        <dbReference type="EMBL" id="WXB17193.1"/>
    </source>
</evidence>
<feature type="domain" description="VWFA" evidence="4">
    <location>
        <begin position="521"/>
        <end position="698"/>
    </location>
</feature>
<feature type="transmembrane region" description="Helical" evidence="3">
    <location>
        <begin position="66"/>
        <end position="88"/>
    </location>
</feature>
<gene>
    <name evidence="6" type="ORF">LZC94_07915</name>
</gene>
<protein>
    <recommendedName>
        <fullName evidence="8">Vault protein inter-alpha-trypsin</fullName>
    </recommendedName>
</protein>
<dbReference type="SUPFAM" id="SSF48452">
    <property type="entry name" value="TPR-like"/>
    <property type="match status" value="1"/>
</dbReference>
<keyword evidence="3" id="KW-1133">Transmembrane helix</keyword>
<sequence length="1446" mass="153187">MSDPSAPPEVPFPSLPASPPPPPDVPPAWAPPSPASPAPHASPAPPETPYRSAPEPPAAPRPSVSLHALLAGAFAVLAVLAMLAVLIFRVGAPKKAQRLGARLDLAAGDVSVVHAGGEGKAISGTPLAADATVKTAKGARALVRTGEGAAIFLRGETTLKLLERGASVDSGEIWLDAPRVEGDALEVKVGAISISATDAGVSIKRDAKDVTVYVARGLAVVTSPGGRVEINAGEQGIVRGEGKADVAPMAFWQDWTGGMGDQRASRFIASGTGRVYGVDHMAPPGAAARKLGIAKQVVRAVIRDGIAETEVDQTFSNPSGTPIEGWYWFTIPTTATVSGFALENDGQLVEGEVIERSEAAARYEAALVRKVDPALLEWVDGRTYRARIYPIPASGTRRIVLRYVEMLPSIEGKTRYVYPLRSDDPVRFDEFALSVDIGRAASEVEVASSLDARVEEGGSVIGMRRSGYTPRADFQLELTNKTKRSPVSAWRFSAESDQADYVMLRYVPGQDFTKEPPANVDAVFVVDTSAGGDDTARQLRIAAAEAALRALSEHDHFALVALDVTPSVVYPKDGLAPATEGDITKALEKLSDHAIGGATDLGAMFEPALARLHGKEQAALVYVGDGTPTSGETGAEALLERLRRSLTGSRARFFAIGTGPETQHELLVQLARAGGGQYVRIDEPGQTTDHALRLASAIKTATITDVTLDLGAGLDQPLYSATGKLARGEELVLLARTHHPLPDTVTVHGRVSGKDFAETYPLRVDTGSVTASLVPRLWASEYARRLIGSASAQDDNRAQVLQIGIEYGLVTPYTSSLALESESAYAHQGIVRRRSRVRGVRLSALGTSDVGARGELGEEEMLRGAGILATRSMMGCNNNLEPPAARQSSTETALRAAPPSGGNSTGAVANEAVVEQAPGVALAAQAPAPSASGALNDKASNERGPADLSDALQKARGGAEGSGPAAGAHTRPMRGSPMPPESIAAGATDPRNARRNSSAPSFAGFAAPKAAPPQHKFARTLGRCSDVAARPLAERMVVWQKRAKKAGRAEALPYLFNQAIAACELPDWRDEAALLDILQQRIDTEQGAEILLAHFAGYPDDQRFLAKNILRRTVDVRIAAAVSRALYGGIDWPKVDRELMDLGSTDKQIARLKAAMLVAPGDPAGDVRLVKLLARSGQQREALAHGRHLRDRGFLTPTLAQQLGDVLAESGERDEALRTYSEIVEFDGQNPLSRRVLGDIFLRQGWYPAAYRQYKTLADLDPKNPLTWLRLANAAAGSGRIDEALRIEREVQSGEGTPGPNDPRMFARLLSAARLGSLLDKPDPAAGVTPEAVSRKLKELSLFNAGPGTLTLVTWEDLDAQLVLGAADEKKETLAGEATDAGAVGLFAVLGAPGSWERAPHAIRYKSEILARKVPFRLIVLTWDGTSFRVTTKTAALEANAKQAAL</sequence>
<feature type="region of interest" description="Disordered" evidence="2">
    <location>
        <begin position="878"/>
        <end position="906"/>
    </location>
</feature>
<keyword evidence="3" id="KW-0812">Transmembrane</keyword>
<accession>A0ABZ2M270</accession>
<dbReference type="Gene3D" id="1.25.40.10">
    <property type="entry name" value="Tetratricopeptide repeat domain"/>
    <property type="match status" value="1"/>
</dbReference>
<feature type="repeat" description="TPR" evidence="1">
    <location>
        <begin position="1231"/>
        <end position="1264"/>
    </location>
</feature>
<dbReference type="RefSeq" id="WP_394826824.1">
    <property type="nucleotide sequence ID" value="NZ_CP089984.1"/>
</dbReference>
<feature type="compositionally biased region" description="Low complexity" evidence="2">
    <location>
        <begin position="997"/>
        <end position="1010"/>
    </location>
</feature>
<keyword evidence="7" id="KW-1185">Reference proteome</keyword>
<dbReference type="Proteomes" id="UP001370348">
    <property type="component" value="Chromosome"/>
</dbReference>
<feature type="compositionally biased region" description="Pro residues" evidence="2">
    <location>
        <begin position="1"/>
        <end position="60"/>
    </location>
</feature>
<evidence type="ECO:0000256" key="3">
    <source>
        <dbReference type="SAM" id="Phobius"/>
    </source>
</evidence>
<name>A0ABZ2M270_9BACT</name>
<dbReference type="InterPro" id="IPR036465">
    <property type="entry name" value="vWFA_dom_sf"/>
</dbReference>
<feature type="repeat" description="TPR" evidence="1">
    <location>
        <begin position="1197"/>
        <end position="1230"/>
    </location>
</feature>
<dbReference type="Pfam" id="PF08487">
    <property type="entry name" value="VIT"/>
    <property type="match status" value="1"/>
</dbReference>
<dbReference type="Pfam" id="PF13768">
    <property type="entry name" value="VWA_3"/>
    <property type="match status" value="1"/>
</dbReference>
<dbReference type="InterPro" id="IPR002035">
    <property type="entry name" value="VWF_A"/>
</dbReference>
<dbReference type="PANTHER" id="PTHR45737:SF6">
    <property type="entry name" value="VON WILLEBRAND FACTOR A DOMAIN-CONTAINING PROTEIN 5A"/>
    <property type="match status" value="1"/>
</dbReference>
<dbReference type="EMBL" id="CP089984">
    <property type="protein sequence ID" value="WXB17193.1"/>
    <property type="molecule type" value="Genomic_DNA"/>
</dbReference>
<dbReference type="PANTHER" id="PTHR45737">
    <property type="entry name" value="VON WILLEBRAND FACTOR A DOMAIN-CONTAINING PROTEIN 5A"/>
    <property type="match status" value="1"/>
</dbReference>
<feature type="compositionally biased region" description="Polar residues" evidence="2">
    <location>
        <begin position="878"/>
        <end position="892"/>
    </location>
</feature>
<proteinExistence type="predicted"/>
<dbReference type="SUPFAM" id="SSF53300">
    <property type="entry name" value="vWA-like"/>
    <property type="match status" value="1"/>
</dbReference>
<evidence type="ECO:0008006" key="8">
    <source>
        <dbReference type="Google" id="ProtNLM"/>
    </source>
</evidence>
<keyword evidence="1" id="KW-0802">TPR repeat</keyword>
<evidence type="ECO:0000313" key="7">
    <source>
        <dbReference type="Proteomes" id="UP001370348"/>
    </source>
</evidence>
<keyword evidence="3" id="KW-0472">Membrane</keyword>
<feature type="region of interest" description="Disordered" evidence="2">
    <location>
        <begin position="1"/>
        <end position="62"/>
    </location>
</feature>
<evidence type="ECO:0000259" key="4">
    <source>
        <dbReference type="PROSITE" id="PS50234"/>
    </source>
</evidence>
<evidence type="ECO:0000259" key="5">
    <source>
        <dbReference type="PROSITE" id="PS51468"/>
    </source>
</evidence>
<feature type="region of interest" description="Disordered" evidence="2">
    <location>
        <begin position="924"/>
        <end position="1010"/>
    </location>
</feature>
<dbReference type="PROSITE" id="PS51468">
    <property type="entry name" value="VIT"/>
    <property type="match status" value="1"/>
</dbReference>
<evidence type="ECO:0000256" key="1">
    <source>
        <dbReference type="PROSITE-ProRule" id="PRU00339"/>
    </source>
</evidence>
<dbReference type="PROSITE" id="PS50005">
    <property type="entry name" value="TPR"/>
    <property type="match status" value="2"/>
</dbReference>
<dbReference type="InterPro" id="IPR011990">
    <property type="entry name" value="TPR-like_helical_dom_sf"/>
</dbReference>
<reference evidence="6 7" key="1">
    <citation type="submission" date="2021-12" db="EMBL/GenBank/DDBJ databases">
        <title>Discovery of the Pendulisporaceae a myxobacterial family with distinct sporulation behavior and unique specialized metabolism.</title>
        <authorList>
            <person name="Garcia R."/>
            <person name="Popoff A."/>
            <person name="Bader C.D."/>
            <person name="Loehr J."/>
            <person name="Walesch S."/>
            <person name="Walt C."/>
            <person name="Boldt J."/>
            <person name="Bunk B."/>
            <person name="Haeckl F.J.F.P.J."/>
            <person name="Gunesch A.P."/>
            <person name="Birkelbach J."/>
            <person name="Nuebel U."/>
            <person name="Pietschmann T."/>
            <person name="Bach T."/>
            <person name="Mueller R."/>
        </authorList>
    </citation>
    <scope>NUCLEOTIDE SEQUENCE [LARGE SCALE GENOMIC DNA]</scope>
    <source>
        <strain evidence="6 7">MSr11954</strain>
    </source>
</reference>
<feature type="compositionally biased region" description="Low complexity" evidence="2">
    <location>
        <begin position="924"/>
        <end position="935"/>
    </location>
</feature>
<dbReference type="Gene3D" id="3.40.50.410">
    <property type="entry name" value="von Willebrand factor, type A domain"/>
    <property type="match status" value="1"/>
</dbReference>
<dbReference type="InterPro" id="IPR013694">
    <property type="entry name" value="VIT"/>
</dbReference>
<dbReference type="SMART" id="SM00327">
    <property type="entry name" value="VWA"/>
    <property type="match status" value="1"/>
</dbReference>
<dbReference type="PROSITE" id="PS50234">
    <property type="entry name" value="VWFA"/>
    <property type="match status" value="1"/>
</dbReference>
<dbReference type="InterPro" id="IPR019734">
    <property type="entry name" value="TPR_rpt"/>
</dbReference>